<feature type="domain" description="Fucosyltransferase N-terminal" evidence="13">
    <location>
        <begin position="162"/>
        <end position="266"/>
    </location>
</feature>
<evidence type="ECO:0000259" key="12">
    <source>
        <dbReference type="Pfam" id="PF00852"/>
    </source>
</evidence>
<comment type="pathway">
    <text evidence="2">Protein modification; protein glycosylation.</text>
</comment>
<evidence type="ECO:0000313" key="15">
    <source>
        <dbReference type="Proteomes" id="UP000007875"/>
    </source>
</evidence>
<keyword evidence="11" id="KW-0333">Golgi apparatus</keyword>
<dbReference type="InParanoid" id="H2ZCP7"/>
<evidence type="ECO:0000256" key="2">
    <source>
        <dbReference type="ARBA" id="ARBA00004922"/>
    </source>
</evidence>
<evidence type="ECO:0000256" key="6">
    <source>
        <dbReference type="ARBA" id="ARBA00022692"/>
    </source>
</evidence>
<dbReference type="InterPro" id="IPR055270">
    <property type="entry name" value="Glyco_tran_10_C"/>
</dbReference>
<dbReference type="Gene3D" id="3.40.50.11660">
    <property type="entry name" value="Glycosyl transferase family 10, C-terminal domain"/>
    <property type="match status" value="1"/>
</dbReference>
<evidence type="ECO:0000256" key="9">
    <source>
        <dbReference type="ARBA" id="ARBA00023136"/>
    </source>
</evidence>
<proteinExistence type="inferred from homology"/>
<sequence>MALKVYCFKVMSFGMRYIDVMLIVYLTTFFIGYYMYFDLIKCNQGVNKHWWSWSSSNKWSIDGKLPKYGNILDPTEPIKFETIQPITEKNITVKDEQLNKIRWCEANRTSIGEIPNSNSKHLITYHDAVGSQLKNKSPLLTCIKPRIIIYNPIILKEQETKLIVFDYPPFDRYGEITVNPQKCGKCEFSYNTSRRNDASVIVYYASGMKERKPLAPRSFPEQLYVWLNLESPASTYEQNLGYIKYYDKDFNMTMTYRRDSDAYFPYFTPEEIVEKIRKYPHLNDIETLITRKKKLIAWVAGNCGYTKATSNVMYSPLIGGEYRVRMMVQFLHLGLPVEIFGACTGHLLPGHWWSLTDHMTEFKFYFAMENSYHCRDYITEKVWWNALRAGVVPVIWGPLRQDVEAVLPAGSFIFMEDYDSAATLVKHLQYLDIHTKEYLKYFEWRDKQLQKIKNRKGNGPSWLTNDVTGYCQLCHMIHYDDVVKRTTGHRPIRIVNSLHDWWYMEDTKTCVTPKSFTEHISSYWWSRLLWYEYHFRILKYYRGLSVIFFLLIVVLGYRRFQIFRNTRYNQSNGFHFFK</sequence>
<dbReference type="GO" id="GO:0032580">
    <property type="term" value="C:Golgi cisterna membrane"/>
    <property type="evidence" value="ECO:0007669"/>
    <property type="project" value="UniProtKB-SubCell"/>
</dbReference>
<dbReference type="Proteomes" id="UP000007875">
    <property type="component" value="Unassembled WGS sequence"/>
</dbReference>
<evidence type="ECO:0000256" key="7">
    <source>
        <dbReference type="ARBA" id="ARBA00022968"/>
    </source>
</evidence>
<feature type="transmembrane region" description="Helical" evidence="11">
    <location>
        <begin position="540"/>
        <end position="557"/>
    </location>
</feature>
<keyword evidence="7" id="KW-0735">Signal-anchor</keyword>
<reference evidence="14" key="2">
    <citation type="submission" date="2025-08" db="UniProtKB">
        <authorList>
            <consortium name="Ensembl"/>
        </authorList>
    </citation>
    <scope>IDENTIFICATION</scope>
</reference>
<evidence type="ECO:0000256" key="10">
    <source>
        <dbReference type="ARBA" id="ARBA00023180"/>
    </source>
</evidence>
<dbReference type="OMA" id="WCEANRT"/>
<comment type="caution">
    <text evidence="11">Lacks conserved residue(s) required for the propagation of feature annotation.</text>
</comment>
<evidence type="ECO:0000256" key="4">
    <source>
        <dbReference type="ARBA" id="ARBA00022676"/>
    </source>
</evidence>
<dbReference type="InterPro" id="IPR031481">
    <property type="entry name" value="Glyco_tran_10_N"/>
</dbReference>
<keyword evidence="5 11" id="KW-0808">Transferase</keyword>
<keyword evidence="4 11" id="KW-0328">Glycosyltransferase</keyword>
<dbReference type="SUPFAM" id="SSF53756">
    <property type="entry name" value="UDP-Glycosyltransferase/glycogen phosphorylase"/>
    <property type="match status" value="1"/>
</dbReference>
<keyword evidence="6 11" id="KW-0812">Transmembrane</keyword>
<dbReference type="EC" id="2.4.1.-" evidence="11"/>
<dbReference type="Pfam" id="PF00852">
    <property type="entry name" value="Glyco_transf_10"/>
    <property type="match status" value="1"/>
</dbReference>
<protein>
    <recommendedName>
        <fullName evidence="11">Fucosyltransferase</fullName>
        <ecNumber evidence="11">2.4.1.-</ecNumber>
    </recommendedName>
</protein>
<evidence type="ECO:0000256" key="1">
    <source>
        <dbReference type="ARBA" id="ARBA00004167"/>
    </source>
</evidence>
<reference evidence="15" key="1">
    <citation type="submission" date="2003-08" db="EMBL/GenBank/DDBJ databases">
        <authorList>
            <person name="Birren B."/>
            <person name="Nusbaum C."/>
            <person name="Abebe A."/>
            <person name="Abouelleil A."/>
            <person name="Adekoya E."/>
            <person name="Ait-zahra M."/>
            <person name="Allen N."/>
            <person name="Allen T."/>
            <person name="An P."/>
            <person name="Anderson M."/>
            <person name="Anderson S."/>
            <person name="Arachchi H."/>
            <person name="Armbruster J."/>
            <person name="Bachantsang P."/>
            <person name="Baldwin J."/>
            <person name="Barry A."/>
            <person name="Bayul T."/>
            <person name="Blitshsteyn B."/>
            <person name="Bloom T."/>
            <person name="Blye J."/>
            <person name="Boguslavskiy L."/>
            <person name="Borowsky M."/>
            <person name="Boukhgalter B."/>
            <person name="Brunache A."/>
            <person name="Butler J."/>
            <person name="Calixte N."/>
            <person name="Calvo S."/>
            <person name="Camarata J."/>
            <person name="Campo K."/>
            <person name="Chang J."/>
            <person name="Cheshatsang Y."/>
            <person name="Citroen M."/>
            <person name="Collymore A."/>
            <person name="Considine T."/>
            <person name="Cook A."/>
            <person name="Cooke P."/>
            <person name="Corum B."/>
            <person name="Cuomo C."/>
            <person name="David R."/>
            <person name="Dawoe T."/>
            <person name="Degray S."/>
            <person name="Dodge S."/>
            <person name="Dooley K."/>
            <person name="Dorje P."/>
            <person name="Dorjee K."/>
            <person name="Dorris L."/>
            <person name="Duffey N."/>
            <person name="Dupes A."/>
            <person name="Elkins T."/>
            <person name="Engels R."/>
            <person name="Erickson J."/>
            <person name="Farina A."/>
            <person name="Faro S."/>
            <person name="Ferreira P."/>
            <person name="Fischer H."/>
            <person name="Fitzgerald M."/>
            <person name="Foley K."/>
            <person name="Gage D."/>
            <person name="Galagan J."/>
            <person name="Gearin G."/>
            <person name="Gnerre S."/>
            <person name="Gnirke A."/>
            <person name="Goyette A."/>
            <person name="Graham J."/>
            <person name="Grandbois E."/>
            <person name="Gyaltsen K."/>
            <person name="Hafez N."/>
            <person name="Hagopian D."/>
            <person name="Hagos B."/>
            <person name="Hall J."/>
            <person name="Hatcher B."/>
            <person name="Heller A."/>
            <person name="Higgins H."/>
            <person name="Honan T."/>
            <person name="Horn A."/>
            <person name="Houde N."/>
            <person name="Hughes L."/>
            <person name="Hulme W."/>
            <person name="Husby E."/>
            <person name="Iliev I."/>
            <person name="Jaffe D."/>
            <person name="Jones C."/>
            <person name="Kamal M."/>
            <person name="Kamat A."/>
            <person name="Kamvysselis M."/>
            <person name="Karlsson E."/>
            <person name="Kells C."/>
            <person name="Kieu A."/>
            <person name="Kisner P."/>
            <person name="Kodira C."/>
            <person name="Kulbokas E."/>
            <person name="Labutti K."/>
            <person name="Lama D."/>
            <person name="Landers T."/>
            <person name="Leger J."/>
            <person name="Levine S."/>
            <person name="Lewis D."/>
            <person name="Lewis T."/>
            <person name="Lindblad-toh K."/>
            <person name="Liu X."/>
            <person name="Lokyitsang T."/>
            <person name="Lokyitsang Y."/>
            <person name="Lucien O."/>
            <person name="Lui A."/>
            <person name="Ma L.J."/>
            <person name="Mabbitt R."/>
            <person name="Macdonald J."/>
            <person name="Maclean C."/>
            <person name="Major J."/>
            <person name="Manning J."/>
            <person name="Marabella R."/>
            <person name="Maru K."/>
            <person name="Matthews C."/>
            <person name="Mauceli E."/>
            <person name="Mccarthy M."/>
            <person name="Mcdonough S."/>
            <person name="Mcghee T."/>
            <person name="Meldrim J."/>
            <person name="Meneus L."/>
            <person name="Mesirov J."/>
            <person name="Mihalev A."/>
            <person name="Mihova T."/>
            <person name="Mikkelsen T."/>
            <person name="Mlenga V."/>
            <person name="Moru K."/>
            <person name="Mozes J."/>
            <person name="Mulrain L."/>
            <person name="Munson G."/>
            <person name="Naylor J."/>
            <person name="Newes C."/>
            <person name="Nguyen C."/>
            <person name="Nguyen N."/>
            <person name="Nguyen T."/>
            <person name="Nicol R."/>
            <person name="Nielsen C."/>
            <person name="Nizzari M."/>
            <person name="Norbu C."/>
            <person name="Norbu N."/>
            <person name="O'donnell P."/>
            <person name="Okoawo O."/>
            <person name="O'leary S."/>
            <person name="Omotosho B."/>
            <person name="O'neill K."/>
            <person name="Osman S."/>
            <person name="Parker S."/>
            <person name="Perrin D."/>
            <person name="Phunkhang P."/>
            <person name="Piqani B."/>
            <person name="Purcell S."/>
            <person name="Rachupka T."/>
            <person name="Ramasamy U."/>
            <person name="Rameau R."/>
            <person name="Ray V."/>
            <person name="Raymond C."/>
            <person name="Retta R."/>
            <person name="Richardson S."/>
            <person name="Rise C."/>
            <person name="Rodriguez J."/>
            <person name="Rogers J."/>
            <person name="Rogov P."/>
            <person name="Rutman M."/>
            <person name="Schupbach R."/>
            <person name="Seaman C."/>
            <person name="Settipalli S."/>
            <person name="Sharpe T."/>
            <person name="Sheridan J."/>
            <person name="Sherpa N."/>
            <person name="Shi J."/>
            <person name="Smirnov S."/>
            <person name="Smith C."/>
            <person name="Sougnez C."/>
            <person name="Spencer B."/>
            <person name="Stalker J."/>
            <person name="Stange-thomann N."/>
            <person name="Stavropoulos S."/>
            <person name="Stetson K."/>
            <person name="Stone C."/>
            <person name="Stone S."/>
            <person name="Stubbs M."/>
            <person name="Talamas J."/>
            <person name="Tchuinga P."/>
            <person name="Tenzing P."/>
            <person name="Tesfaye S."/>
            <person name="Theodore J."/>
            <person name="Thoulutsang Y."/>
            <person name="Topham K."/>
            <person name="Towey S."/>
            <person name="Tsamla T."/>
            <person name="Tsomo N."/>
            <person name="Vallee D."/>
            <person name="Vassiliev H."/>
            <person name="Venkataraman V."/>
            <person name="Vinson J."/>
            <person name="Vo A."/>
            <person name="Wade C."/>
            <person name="Wang S."/>
            <person name="Wangchuk T."/>
            <person name="Wangdi T."/>
            <person name="Whittaker C."/>
            <person name="Wilkinson J."/>
            <person name="Wu Y."/>
            <person name="Wyman D."/>
            <person name="Yadav S."/>
            <person name="Yang S."/>
            <person name="Yang X."/>
            <person name="Yeager S."/>
            <person name="Yee E."/>
            <person name="Young G."/>
            <person name="Zainoun J."/>
            <person name="Zembeck L."/>
            <person name="Zimmer A."/>
            <person name="Zody M."/>
            <person name="Lander E."/>
        </authorList>
    </citation>
    <scope>NUCLEOTIDE SEQUENCE [LARGE SCALE GENOMIC DNA]</scope>
</reference>
<dbReference type="GO" id="GO:0046920">
    <property type="term" value="F:alpha-(1-&gt;3)-fucosyltransferase activity"/>
    <property type="evidence" value="ECO:0007669"/>
    <property type="project" value="TreeGrafter"/>
</dbReference>
<keyword evidence="9 11" id="KW-0472">Membrane</keyword>
<dbReference type="PANTHER" id="PTHR11929">
    <property type="entry name" value="ALPHA- 1,3 -FUCOSYLTRANSFERASE"/>
    <property type="match status" value="1"/>
</dbReference>
<keyword evidence="10" id="KW-0325">Glycoprotein</keyword>
<evidence type="ECO:0000256" key="8">
    <source>
        <dbReference type="ARBA" id="ARBA00022989"/>
    </source>
</evidence>
<keyword evidence="15" id="KW-1185">Reference proteome</keyword>
<evidence type="ECO:0000256" key="5">
    <source>
        <dbReference type="ARBA" id="ARBA00022679"/>
    </source>
</evidence>
<accession>H2ZCP7</accession>
<dbReference type="HOGENOM" id="CLU_503049_0_0_1"/>
<name>H2ZCP7_CIOSA</name>
<keyword evidence="8 11" id="KW-1133">Transmembrane helix</keyword>
<dbReference type="AlphaFoldDB" id="H2ZCP7"/>
<dbReference type="PANTHER" id="PTHR11929:SF145">
    <property type="entry name" value="ALPHA-(1,3)-FUCOSYLTRANSFERASE FUT-1"/>
    <property type="match status" value="1"/>
</dbReference>
<reference evidence="14" key="3">
    <citation type="submission" date="2025-09" db="UniProtKB">
        <authorList>
            <consortium name="Ensembl"/>
        </authorList>
    </citation>
    <scope>IDENTIFICATION</scope>
</reference>
<evidence type="ECO:0000313" key="14">
    <source>
        <dbReference type="Ensembl" id="ENSCSAVP00000015363.1"/>
    </source>
</evidence>
<evidence type="ECO:0000256" key="3">
    <source>
        <dbReference type="ARBA" id="ARBA00008919"/>
    </source>
</evidence>
<evidence type="ECO:0000259" key="13">
    <source>
        <dbReference type="Pfam" id="PF17039"/>
    </source>
</evidence>
<dbReference type="InterPro" id="IPR001503">
    <property type="entry name" value="Glyco_trans_10"/>
</dbReference>
<dbReference type="Pfam" id="PF17039">
    <property type="entry name" value="Glyco_tran_10_N"/>
    <property type="match status" value="1"/>
</dbReference>
<comment type="subcellular location">
    <subcellularLocation>
        <location evidence="11">Golgi apparatus</location>
        <location evidence="11">Golgi stack membrane</location>
        <topology evidence="11">Single-pass type II membrane protein</topology>
    </subcellularLocation>
    <subcellularLocation>
        <location evidence="1">Membrane</location>
        <topology evidence="1">Single-pass membrane protein</topology>
    </subcellularLocation>
</comment>
<comment type="similarity">
    <text evidence="3 11">Belongs to the glycosyltransferase 10 family.</text>
</comment>
<dbReference type="UniPathway" id="UPA00378"/>
<dbReference type="Ensembl" id="ENSCSAVT00000015540.1">
    <property type="protein sequence ID" value="ENSCSAVP00000015363.1"/>
    <property type="gene ID" value="ENSCSAVG00000009020.1"/>
</dbReference>
<organism evidence="14 15">
    <name type="scientific">Ciona savignyi</name>
    <name type="common">Pacific transparent sea squirt</name>
    <dbReference type="NCBI Taxonomy" id="51511"/>
    <lineage>
        <taxon>Eukaryota</taxon>
        <taxon>Metazoa</taxon>
        <taxon>Chordata</taxon>
        <taxon>Tunicata</taxon>
        <taxon>Ascidiacea</taxon>
        <taxon>Phlebobranchia</taxon>
        <taxon>Cionidae</taxon>
        <taxon>Ciona</taxon>
    </lineage>
</organism>
<feature type="transmembrane region" description="Helical" evidence="11">
    <location>
        <begin position="20"/>
        <end position="37"/>
    </location>
</feature>
<evidence type="ECO:0000256" key="11">
    <source>
        <dbReference type="RuleBase" id="RU003832"/>
    </source>
</evidence>
<feature type="domain" description="Fucosyltransferase C-terminal" evidence="12">
    <location>
        <begin position="290"/>
        <end position="485"/>
    </location>
</feature>
<dbReference type="InterPro" id="IPR038577">
    <property type="entry name" value="GT10-like_C_sf"/>
</dbReference>
<dbReference type="GeneTree" id="ENSGT00940000159014"/>
<dbReference type="eggNOG" id="KOG2619">
    <property type="taxonomic scope" value="Eukaryota"/>
</dbReference>